<dbReference type="GO" id="GO:0008234">
    <property type="term" value="F:cysteine-type peptidase activity"/>
    <property type="evidence" value="ECO:0007669"/>
    <property type="project" value="UniProtKB-KW"/>
</dbReference>
<dbReference type="InterPro" id="IPR038765">
    <property type="entry name" value="Papain-like_cys_pep_sf"/>
</dbReference>
<protein>
    <submittedName>
        <fullName evidence="7">Cell wall-associated NlpC family hydrolase</fullName>
    </submittedName>
</protein>
<evidence type="ECO:0000313" key="8">
    <source>
        <dbReference type="Proteomes" id="UP000566995"/>
    </source>
</evidence>
<dbReference type="RefSeq" id="WP_184597776.1">
    <property type="nucleotide sequence ID" value="NZ_JACHLI010000049.1"/>
</dbReference>
<dbReference type="Proteomes" id="UP000566995">
    <property type="component" value="Unassembled WGS sequence"/>
</dbReference>
<sequence length="209" mass="22578">MSFVTRTGLLLSVSLLAACSSMQKPNVPDAAVEQSGLISQAKEPVAKPAAAAVKAKIDPKDHGHLYGIQRVNAADRKKVTEQATPASEVIMEAIGLIGTPYRWGGTDPSTGFDCSGLILHVFGDTGIDLPRSSRDMASMGAAKTVSRDQLKPGDLLFFSSRRNKRVDHAAIYIGDNRFVHSPSRGGRVRLDDLEAAYWKRAYLTAKRVL</sequence>
<dbReference type="PROSITE" id="PS51935">
    <property type="entry name" value="NLPC_P60"/>
    <property type="match status" value="1"/>
</dbReference>
<dbReference type="GO" id="GO:0006508">
    <property type="term" value="P:proteolysis"/>
    <property type="evidence" value="ECO:0007669"/>
    <property type="project" value="UniProtKB-KW"/>
</dbReference>
<proteinExistence type="inferred from homology"/>
<evidence type="ECO:0000256" key="5">
    <source>
        <dbReference type="SAM" id="SignalP"/>
    </source>
</evidence>
<keyword evidence="3 7" id="KW-0378">Hydrolase</keyword>
<accession>A0A7W7KST1</accession>
<dbReference type="EMBL" id="JACHLI010000049">
    <property type="protein sequence ID" value="MBB4867838.1"/>
    <property type="molecule type" value="Genomic_DNA"/>
</dbReference>
<feature type="chain" id="PRO_5030725214" evidence="5">
    <location>
        <begin position="18"/>
        <end position="209"/>
    </location>
</feature>
<keyword evidence="2" id="KW-0645">Protease</keyword>
<dbReference type="Gene3D" id="3.90.1720.10">
    <property type="entry name" value="endopeptidase domain like (from Nostoc punctiforme)"/>
    <property type="match status" value="1"/>
</dbReference>
<feature type="domain" description="NlpC/P60" evidence="6">
    <location>
        <begin position="83"/>
        <end position="209"/>
    </location>
</feature>
<comment type="caution">
    <text evidence="7">The sequence shown here is derived from an EMBL/GenBank/DDBJ whole genome shotgun (WGS) entry which is preliminary data.</text>
</comment>
<evidence type="ECO:0000259" key="6">
    <source>
        <dbReference type="PROSITE" id="PS51935"/>
    </source>
</evidence>
<dbReference type="SUPFAM" id="SSF54001">
    <property type="entry name" value="Cysteine proteinases"/>
    <property type="match status" value="1"/>
</dbReference>
<dbReference type="AlphaFoldDB" id="A0A7W7KST1"/>
<keyword evidence="5" id="KW-0732">Signal</keyword>
<organism evidence="7 8">
    <name type="scientific">Pseudomonas nitroreducens</name>
    <dbReference type="NCBI Taxonomy" id="46680"/>
    <lineage>
        <taxon>Bacteria</taxon>
        <taxon>Pseudomonadati</taxon>
        <taxon>Pseudomonadota</taxon>
        <taxon>Gammaproteobacteria</taxon>
        <taxon>Pseudomonadales</taxon>
        <taxon>Pseudomonadaceae</taxon>
        <taxon>Pseudomonas</taxon>
    </lineage>
</organism>
<dbReference type="Pfam" id="PF00877">
    <property type="entry name" value="NLPC_P60"/>
    <property type="match status" value="1"/>
</dbReference>
<feature type="signal peptide" evidence="5">
    <location>
        <begin position="1"/>
        <end position="17"/>
    </location>
</feature>
<evidence type="ECO:0000256" key="4">
    <source>
        <dbReference type="ARBA" id="ARBA00022807"/>
    </source>
</evidence>
<dbReference type="PANTHER" id="PTHR47053">
    <property type="entry name" value="MUREIN DD-ENDOPEPTIDASE MEPH-RELATED"/>
    <property type="match status" value="1"/>
</dbReference>
<dbReference type="PANTHER" id="PTHR47053:SF1">
    <property type="entry name" value="MUREIN DD-ENDOPEPTIDASE MEPH-RELATED"/>
    <property type="match status" value="1"/>
</dbReference>
<evidence type="ECO:0000256" key="2">
    <source>
        <dbReference type="ARBA" id="ARBA00022670"/>
    </source>
</evidence>
<dbReference type="InterPro" id="IPR051202">
    <property type="entry name" value="Peptidase_C40"/>
</dbReference>
<evidence type="ECO:0000256" key="3">
    <source>
        <dbReference type="ARBA" id="ARBA00022801"/>
    </source>
</evidence>
<gene>
    <name evidence="7" type="ORF">HNP46_006757</name>
</gene>
<evidence type="ECO:0000313" key="7">
    <source>
        <dbReference type="EMBL" id="MBB4867838.1"/>
    </source>
</evidence>
<comment type="similarity">
    <text evidence="1">Belongs to the peptidase C40 family.</text>
</comment>
<keyword evidence="4" id="KW-0788">Thiol protease</keyword>
<evidence type="ECO:0000256" key="1">
    <source>
        <dbReference type="ARBA" id="ARBA00007074"/>
    </source>
</evidence>
<dbReference type="PROSITE" id="PS51257">
    <property type="entry name" value="PROKAR_LIPOPROTEIN"/>
    <property type="match status" value="1"/>
</dbReference>
<name>A0A7W7KST1_PSENT</name>
<reference evidence="7 8" key="1">
    <citation type="submission" date="2020-08" db="EMBL/GenBank/DDBJ databases">
        <title>Functional genomics of gut bacteria from endangered species of beetles.</title>
        <authorList>
            <person name="Carlos-Shanley C."/>
        </authorList>
    </citation>
    <scope>NUCLEOTIDE SEQUENCE [LARGE SCALE GENOMIC DNA]</scope>
    <source>
        <strain evidence="7 8">S00179</strain>
    </source>
</reference>
<dbReference type="InterPro" id="IPR000064">
    <property type="entry name" value="NLP_P60_dom"/>
</dbReference>